<dbReference type="Proteomes" id="UP000783686">
    <property type="component" value="Unassembled WGS sequence"/>
</dbReference>
<evidence type="ECO:0000256" key="6">
    <source>
        <dbReference type="ARBA" id="ARBA00023315"/>
    </source>
</evidence>
<evidence type="ECO:0000256" key="7">
    <source>
        <dbReference type="RuleBase" id="RU079119"/>
    </source>
</evidence>
<keyword evidence="6 7" id="KW-0012">Acyltransferase</keyword>
<evidence type="ECO:0000256" key="3">
    <source>
        <dbReference type="ARBA" id="ARBA00022692"/>
    </source>
</evidence>
<dbReference type="PROSITE" id="PS50216">
    <property type="entry name" value="DHHC"/>
    <property type="match status" value="1"/>
</dbReference>
<dbReference type="PANTHER" id="PTHR12246">
    <property type="entry name" value="PALMITOYLTRANSFERASE ZDHHC16"/>
    <property type="match status" value="1"/>
</dbReference>
<accession>A0A811KVJ3</accession>
<dbReference type="GO" id="GO:0016020">
    <property type="term" value="C:membrane"/>
    <property type="evidence" value="ECO:0007669"/>
    <property type="project" value="UniProtKB-SubCell"/>
</dbReference>
<proteinExistence type="inferred from homology"/>
<keyword evidence="5 7" id="KW-0472">Membrane</keyword>
<dbReference type="EMBL" id="CAJFCW020000004">
    <property type="protein sequence ID" value="CAG9112938.1"/>
    <property type="molecule type" value="Genomic_DNA"/>
</dbReference>
<keyword evidence="3 7" id="KW-0812">Transmembrane</keyword>
<keyword evidence="11" id="KW-1185">Reference proteome</keyword>
<evidence type="ECO:0000256" key="5">
    <source>
        <dbReference type="ARBA" id="ARBA00023136"/>
    </source>
</evidence>
<dbReference type="GO" id="GO:0019706">
    <property type="term" value="F:protein-cysteine S-palmitoyltransferase activity"/>
    <property type="evidence" value="ECO:0007669"/>
    <property type="project" value="UniProtKB-EC"/>
</dbReference>
<evidence type="ECO:0000259" key="9">
    <source>
        <dbReference type="Pfam" id="PF01529"/>
    </source>
</evidence>
<dbReference type="OrthoDB" id="331948at2759"/>
<evidence type="ECO:0000313" key="10">
    <source>
        <dbReference type="EMBL" id="CAD5219840.1"/>
    </source>
</evidence>
<feature type="domain" description="Palmitoyltransferase DHHC" evidence="9">
    <location>
        <begin position="148"/>
        <end position="181"/>
    </location>
</feature>
<evidence type="ECO:0000256" key="8">
    <source>
        <dbReference type="SAM" id="MobiDB-lite"/>
    </source>
</evidence>
<comment type="domain">
    <text evidence="7">The DHHC domain is required for palmitoyltransferase activity.</text>
</comment>
<comment type="catalytic activity">
    <reaction evidence="7">
        <text>L-cysteinyl-[protein] + hexadecanoyl-CoA = S-hexadecanoyl-L-cysteinyl-[protein] + CoA</text>
        <dbReference type="Rhea" id="RHEA:36683"/>
        <dbReference type="Rhea" id="RHEA-COMP:10131"/>
        <dbReference type="Rhea" id="RHEA-COMP:11032"/>
        <dbReference type="ChEBI" id="CHEBI:29950"/>
        <dbReference type="ChEBI" id="CHEBI:57287"/>
        <dbReference type="ChEBI" id="CHEBI:57379"/>
        <dbReference type="ChEBI" id="CHEBI:74151"/>
        <dbReference type="EC" id="2.3.1.225"/>
    </reaction>
</comment>
<protein>
    <recommendedName>
        <fullName evidence="7">Palmitoyltransferase</fullName>
        <ecNumber evidence="7">2.3.1.225</ecNumber>
    </recommendedName>
</protein>
<evidence type="ECO:0000256" key="2">
    <source>
        <dbReference type="ARBA" id="ARBA00022679"/>
    </source>
</evidence>
<dbReference type="Proteomes" id="UP000614601">
    <property type="component" value="Unassembled WGS sequence"/>
</dbReference>
<feature type="transmembrane region" description="Helical" evidence="7">
    <location>
        <begin position="105"/>
        <end position="124"/>
    </location>
</feature>
<dbReference type="EMBL" id="CAJFDH010000004">
    <property type="protein sequence ID" value="CAD5219840.1"/>
    <property type="molecule type" value="Genomic_DNA"/>
</dbReference>
<comment type="subcellular location">
    <subcellularLocation>
        <location evidence="1">Membrane</location>
        <topology evidence="1">Multi-pass membrane protein</topology>
    </subcellularLocation>
</comment>
<gene>
    <name evidence="10" type="ORF">BOKJ2_LOCUS8645</name>
</gene>
<feature type="transmembrane region" description="Helical" evidence="7">
    <location>
        <begin position="71"/>
        <end position="93"/>
    </location>
</feature>
<evidence type="ECO:0000313" key="11">
    <source>
        <dbReference type="Proteomes" id="UP000614601"/>
    </source>
</evidence>
<feature type="region of interest" description="Disordered" evidence="8">
    <location>
        <begin position="340"/>
        <end position="369"/>
    </location>
</feature>
<keyword evidence="2 7" id="KW-0808">Transferase</keyword>
<dbReference type="InterPro" id="IPR001594">
    <property type="entry name" value="Palmitoyltrfase_DHHC"/>
</dbReference>
<evidence type="ECO:0000256" key="1">
    <source>
        <dbReference type="ARBA" id="ARBA00004141"/>
    </source>
</evidence>
<evidence type="ECO:0000256" key="4">
    <source>
        <dbReference type="ARBA" id="ARBA00022989"/>
    </source>
</evidence>
<comment type="caution">
    <text evidence="10">The sequence shown here is derived from an EMBL/GenBank/DDBJ whole genome shotgun (WGS) entry which is preliminary data.</text>
</comment>
<keyword evidence="4 7" id="KW-1133">Transmembrane helix</keyword>
<organism evidence="10 11">
    <name type="scientific">Bursaphelenchus okinawaensis</name>
    <dbReference type="NCBI Taxonomy" id="465554"/>
    <lineage>
        <taxon>Eukaryota</taxon>
        <taxon>Metazoa</taxon>
        <taxon>Ecdysozoa</taxon>
        <taxon>Nematoda</taxon>
        <taxon>Chromadorea</taxon>
        <taxon>Rhabditida</taxon>
        <taxon>Tylenchina</taxon>
        <taxon>Tylenchomorpha</taxon>
        <taxon>Aphelenchoidea</taxon>
        <taxon>Aphelenchoididae</taxon>
        <taxon>Bursaphelenchus</taxon>
    </lineage>
</organism>
<dbReference type="EC" id="2.3.1.225" evidence="7"/>
<dbReference type="AlphaFoldDB" id="A0A811KVJ3"/>
<dbReference type="Pfam" id="PF01529">
    <property type="entry name" value="DHHC"/>
    <property type="match status" value="1"/>
</dbReference>
<reference evidence="10" key="1">
    <citation type="submission" date="2020-09" db="EMBL/GenBank/DDBJ databases">
        <authorList>
            <person name="Kikuchi T."/>
        </authorList>
    </citation>
    <scope>NUCLEOTIDE SEQUENCE</scope>
    <source>
        <strain evidence="10">SH1</strain>
    </source>
</reference>
<sequence length="369" mass="42856">MESDADVDMEEVPGGRLPVLNEEAEVDVDNKEQLNTTNEGGDAVKIMEAPDWPSYLVNVESDLEKPLFRRLFHWGPIAAMSLTGFIGITSVYIHLSWWPIDDPLAFLNLFLFTGMVYATVYNMVRASYLGGGFVTKGWHPPESYQLSRLQFCAHCNGYKAPRSHHCQKCNRCVMKMDHHCRTKAEYRERDEAEGLFVFPYNLGIKRNIREVFPSFWARIPNGNGIWWPIRSGCTQFTLSEEQLVQKVNKRFYAKIYTIQDDYKGSWWRSWRFGVKTLVCQPCSEEKRIEVKKGESYAITRIQRNWLYGQRLIEVEDVEGPFSENPYAARASRDQTRQEVVKQATQPRGWFPKPLARPKYPASEETRKDV</sequence>
<comment type="similarity">
    <text evidence="7">Belongs to the DHHC palmitoyltransferase family.</text>
</comment>
<dbReference type="InterPro" id="IPR039859">
    <property type="entry name" value="PFA4/ZDH16/20/ERF2-like"/>
</dbReference>
<name>A0A811KVJ3_9BILA</name>